<evidence type="ECO:0000259" key="2">
    <source>
        <dbReference type="Pfam" id="PF20152"/>
    </source>
</evidence>
<accession>A0ABR3AGB2</accession>
<comment type="caution">
    <text evidence="3">The sequence shown here is derived from an EMBL/GenBank/DDBJ whole genome shotgun (WGS) entry which is preliminary data.</text>
</comment>
<feature type="transmembrane region" description="Helical" evidence="1">
    <location>
        <begin position="138"/>
        <end position="162"/>
    </location>
</feature>
<keyword evidence="1" id="KW-0472">Membrane</keyword>
<feature type="transmembrane region" description="Helical" evidence="1">
    <location>
        <begin position="98"/>
        <end position="118"/>
    </location>
</feature>
<dbReference type="Pfam" id="PF20152">
    <property type="entry name" value="DUF6534"/>
    <property type="match status" value="1"/>
</dbReference>
<name>A0ABR3AGB2_9AGAR</name>
<organism evidence="3 4">
    <name type="scientific">Marasmius tenuissimus</name>
    <dbReference type="NCBI Taxonomy" id="585030"/>
    <lineage>
        <taxon>Eukaryota</taxon>
        <taxon>Fungi</taxon>
        <taxon>Dikarya</taxon>
        <taxon>Basidiomycota</taxon>
        <taxon>Agaricomycotina</taxon>
        <taxon>Agaricomycetes</taxon>
        <taxon>Agaricomycetidae</taxon>
        <taxon>Agaricales</taxon>
        <taxon>Marasmiineae</taxon>
        <taxon>Marasmiaceae</taxon>
        <taxon>Marasmius</taxon>
    </lineage>
</organism>
<keyword evidence="1" id="KW-0812">Transmembrane</keyword>
<feature type="transmembrane region" description="Helical" evidence="1">
    <location>
        <begin position="178"/>
        <end position="202"/>
    </location>
</feature>
<keyword evidence="1" id="KW-1133">Transmembrane helix</keyword>
<keyword evidence="4" id="KW-1185">Reference proteome</keyword>
<evidence type="ECO:0000256" key="1">
    <source>
        <dbReference type="SAM" id="Phobius"/>
    </source>
</evidence>
<feature type="domain" description="DUF6534" evidence="2">
    <location>
        <begin position="147"/>
        <end position="232"/>
    </location>
</feature>
<feature type="transmembrane region" description="Helical" evidence="1">
    <location>
        <begin position="71"/>
        <end position="91"/>
    </location>
</feature>
<feature type="transmembrane region" description="Helical" evidence="1">
    <location>
        <begin position="208"/>
        <end position="230"/>
    </location>
</feature>
<proteinExistence type="predicted"/>
<dbReference type="InterPro" id="IPR045339">
    <property type="entry name" value="DUF6534"/>
</dbReference>
<reference evidence="3 4" key="1">
    <citation type="submission" date="2024-05" db="EMBL/GenBank/DDBJ databases">
        <title>A draft genome resource for the thread blight pathogen Marasmius tenuissimus strain MS-2.</title>
        <authorList>
            <person name="Yulfo-Soto G.E."/>
            <person name="Baruah I.K."/>
            <person name="Amoako-Attah I."/>
            <person name="Bukari Y."/>
            <person name="Meinhardt L.W."/>
            <person name="Bailey B.A."/>
            <person name="Cohen S.P."/>
        </authorList>
    </citation>
    <scope>NUCLEOTIDE SEQUENCE [LARGE SCALE GENOMIC DNA]</scope>
    <source>
        <strain evidence="3 4">MS-2</strain>
    </source>
</reference>
<protein>
    <recommendedName>
        <fullName evidence="2">DUF6534 domain-containing protein</fullName>
    </recommendedName>
</protein>
<evidence type="ECO:0000313" key="4">
    <source>
        <dbReference type="Proteomes" id="UP001437256"/>
    </source>
</evidence>
<evidence type="ECO:0000313" key="3">
    <source>
        <dbReference type="EMBL" id="KAL0072048.1"/>
    </source>
</evidence>
<gene>
    <name evidence="3" type="ORF">AAF712_000971</name>
</gene>
<dbReference type="PANTHER" id="PTHR40465">
    <property type="entry name" value="CHROMOSOME 1, WHOLE GENOME SHOTGUN SEQUENCE"/>
    <property type="match status" value="1"/>
</dbReference>
<dbReference type="PANTHER" id="PTHR40465:SF1">
    <property type="entry name" value="DUF6534 DOMAIN-CONTAINING PROTEIN"/>
    <property type="match status" value="1"/>
</dbReference>
<sequence length="295" mass="32438">MSFLPATLSQAWYFFSSQGRTFEDPLSMKILVAVVVALDFKPPYPSVYIFLITNFGNAPALAILPPSYLGMAVPTGIVTLIVQGFYVWRIWKLANKNWLIPGGILLCSIAQESVQLYSMSVIAHNPDSTQFTGALTTIVIVVNGLGAGIDVLIALSMVYLLGRRHTKIVRTNRMLRQIAIYSVTTGAMTSICALLVLITAVSLPGTQYVLLFYLMLTRMYANSLLATLNVRDAIRANASSGAVMNSSFTHPQYSSHPAATHASDTIRLDDLKRQADVEHQDMTIKIDRRTEVGVY</sequence>
<dbReference type="Proteomes" id="UP001437256">
    <property type="component" value="Unassembled WGS sequence"/>
</dbReference>
<dbReference type="EMBL" id="JBBXMP010000002">
    <property type="protein sequence ID" value="KAL0072048.1"/>
    <property type="molecule type" value="Genomic_DNA"/>
</dbReference>